<proteinExistence type="predicted"/>
<comment type="caution">
    <text evidence="3">The sequence shown here is derived from an EMBL/GenBank/DDBJ whole genome shotgun (WGS) entry which is preliminary data.</text>
</comment>
<accession>A0AAJ0BSP4</accession>
<keyword evidence="4" id="KW-1185">Reference proteome</keyword>
<keyword evidence="2" id="KW-0812">Transmembrane</keyword>
<gene>
    <name evidence="3" type="ORF">QBC33DRAFT_552257</name>
</gene>
<evidence type="ECO:0000256" key="2">
    <source>
        <dbReference type="SAM" id="Phobius"/>
    </source>
</evidence>
<reference evidence="3" key="1">
    <citation type="submission" date="2023-06" db="EMBL/GenBank/DDBJ databases">
        <title>Genome-scale phylogeny and comparative genomics of the fungal order Sordariales.</title>
        <authorList>
            <consortium name="Lawrence Berkeley National Laboratory"/>
            <person name="Hensen N."/>
            <person name="Bonometti L."/>
            <person name="Westerberg I."/>
            <person name="Brannstrom I.O."/>
            <person name="Guillou S."/>
            <person name="Cros-Aarteil S."/>
            <person name="Calhoun S."/>
            <person name="Haridas S."/>
            <person name="Kuo A."/>
            <person name="Mondo S."/>
            <person name="Pangilinan J."/>
            <person name="Riley R."/>
            <person name="Labutti K."/>
            <person name="Andreopoulos B."/>
            <person name="Lipzen A."/>
            <person name="Chen C."/>
            <person name="Yanf M."/>
            <person name="Daum C."/>
            <person name="Ng V."/>
            <person name="Clum A."/>
            <person name="Steindorff A."/>
            <person name="Ohm R."/>
            <person name="Martin F."/>
            <person name="Silar P."/>
            <person name="Natvig D."/>
            <person name="Lalanne C."/>
            <person name="Gautier V."/>
            <person name="Ament-Velasquez S.L."/>
            <person name="Kruys A."/>
            <person name="Hutchinson M.I."/>
            <person name="Powell A.J."/>
            <person name="Barry K."/>
            <person name="Miller A.N."/>
            <person name="Grigoriev I.V."/>
            <person name="Debuchy R."/>
            <person name="Gladieux P."/>
            <person name="Thoren M.H."/>
            <person name="Johannesson H."/>
        </authorList>
    </citation>
    <scope>NUCLEOTIDE SEQUENCE</scope>
    <source>
        <strain evidence="3">8032-3</strain>
    </source>
</reference>
<evidence type="ECO:0000313" key="4">
    <source>
        <dbReference type="Proteomes" id="UP001244011"/>
    </source>
</evidence>
<dbReference type="Proteomes" id="UP001244011">
    <property type="component" value="Unassembled WGS sequence"/>
</dbReference>
<keyword evidence="2" id="KW-1133">Transmembrane helix</keyword>
<sequence>MGNNTAAPFESAPSYDDLFADHPVNGQPPSGSSEAYTRVPQEDNQEARHHDRHSPNEIDLEASASADTPLRTLSGGSKPHVHCDACDKIAARRENRGKEMHCCSMVAATFIVAFVCLTIMGSVIAGKKYHHD</sequence>
<dbReference type="EMBL" id="MU839039">
    <property type="protein sequence ID" value="KAK1762307.1"/>
    <property type="molecule type" value="Genomic_DNA"/>
</dbReference>
<organism evidence="3 4">
    <name type="scientific">Phialemonium atrogriseum</name>
    <dbReference type="NCBI Taxonomy" id="1093897"/>
    <lineage>
        <taxon>Eukaryota</taxon>
        <taxon>Fungi</taxon>
        <taxon>Dikarya</taxon>
        <taxon>Ascomycota</taxon>
        <taxon>Pezizomycotina</taxon>
        <taxon>Sordariomycetes</taxon>
        <taxon>Sordariomycetidae</taxon>
        <taxon>Cephalothecales</taxon>
        <taxon>Cephalothecaceae</taxon>
        <taxon>Phialemonium</taxon>
    </lineage>
</organism>
<feature type="transmembrane region" description="Helical" evidence="2">
    <location>
        <begin position="102"/>
        <end position="125"/>
    </location>
</feature>
<feature type="compositionally biased region" description="Basic and acidic residues" evidence="1">
    <location>
        <begin position="45"/>
        <end position="56"/>
    </location>
</feature>
<name>A0AAJ0BSP4_9PEZI</name>
<protein>
    <submittedName>
        <fullName evidence="3">Uncharacterized protein</fullName>
    </submittedName>
</protein>
<evidence type="ECO:0000313" key="3">
    <source>
        <dbReference type="EMBL" id="KAK1762307.1"/>
    </source>
</evidence>
<feature type="region of interest" description="Disordered" evidence="1">
    <location>
        <begin position="1"/>
        <end position="80"/>
    </location>
</feature>
<dbReference type="AlphaFoldDB" id="A0AAJ0BSP4"/>
<dbReference type="RefSeq" id="XP_060278520.1">
    <property type="nucleotide sequence ID" value="XM_060429288.1"/>
</dbReference>
<dbReference type="GeneID" id="85312475"/>
<keyword evidence="2" id="KW-0472">Membrane</keyword>
<evidence type="ECO:0000256" key="1">
    <source>
        <dbReference type="SAM" id="MobiDB-lite"/>
    </source>
</evidence>